<dbReference type="InterPro" id="IPR004837">
    <property type="entry name" value="NaCa_Exmemb"/>
</dbReference>
<gene>
    <name evidence="7" type="ORF">PQG83_02120</name>
</gene>
<evidence type="ECO:0000256" key="4">
    <source>
        <dbReference type="ARBA" id="ARBA00023136"/>
    </source>
</evidence>
<evidence type="ECO:0000256" key="3">
    <source>
        <dbReference type="ARBA" id="ARBA00022989"/>
    </source>
</evidence>
<keyword evidence="4 5" id="KW-0472">Membrane</keyword>
<keyword evidence="3 5" id="KW-1133">Transmembrane helix</keyword>
<keyword evidence="2 5" id="KW-0812">Transmembrane</keyword>
<dbReference type="Pfam" id="PF01699">
    <property type="entry name" value="Na_Ca_ex"/>
    <property type="match status" value="2"/>
</dbReference>
<evidence type="ECO:0000313" key="7">
    <source>
        <dbReference type="EMBL" id="WNM64233.1"/>
    </source>
</evidence>
<keyword evidence="8" id="KW-1185">Reference proteome</keyword>
<feature type="domain" description="Sodium/calcium exchanger membrane region" evidence="6">
    <location>
        <begin position="14"/>
        <end position="134"/>
    </location>
</feature>
<feature type="transmembrane region" description="Helical" evidence="5">
    <location>
        <begin position="44"/>
        <end position="66"/>
    </location>
</feature>
<dbReference type="InterPro" id="IPR004481">
    <property type="entry name" value="K/Na/Ca-exchanger"/>
</dbReference>
<dbReference type="GO" id="GO:0005886">
    <property type="term" value="C:plasma membrane"/>
    <property type="evidence" value="ECO:0007669"/>
    <property type="project" value="TreeGrafter"/>
</dbReference>
<dbReference type="GO" id="GO:0005262">
    <property type="term" value="F:calcium channel activity"/>
    <property type="evidence" value="ECO:0007669"/>
    <property type="project" value="TreeGrafter"/>
</dbReference>
<dbReference type="Gene3D" id="1.20.1420.30">
    <property type="entry name" value="NCX, central ion-binding region"/>
    <property type="match status" value="2"/>
</dbReference>
<dbReference type="InterPro" id="IPR044880">
    <property type="entry name" value="NCX_ion-bd_dom_sf"/>
</dbReference>
<feature type="transmembrane region" description="Helical" evidence="5">
    <location>
        <begin position="12"/>
        <end position="32"/>
    </location>
</feature>
<dbReference type="KEGG" id="nneo:PQG83_02120"/>
<evidence type="ECO:0000313" key="8">
    <source>
        <dbReference type="Proteomes" id="UP001302494"/>
    </source>
</evidence>
<feature type="transmembrane region" description="Helical" evidence="5">
    <location>
        <begin position="296"/>
        <end position="314"/>
    </location>
</feature>
<organism evidence="7 8">
    <name type="scientific">Candidatus Nitrospira neomarina</name>
    <dbReference type="NCBI Taxonomy" id="3020899"/>
    <lineage>
        <taxon>Bacteria</taxon>
        <taxon>Pseudomonadati</taxon>
        <taxon>Nitrospirota</taxon>
        <taxon>Nitrospiria</taxon>
        <taxon>Nitrospirales</taxon>
        <taxon>Nitrospiraceae</taxon>
        <taxon>Nitrospira</taxon>
    </lineage>
</organism>
<evidence type="ECO:0000256" key="2">
    <source>
        <dbReference type="ARBA" id="ARBA00022692"/>
    </source>
</evidence>
<feature type="transmembrane region" description="Helical" evidence="5">
    <location>
        <begin position="116"/>
        <end position="135"/>
    </location>
</feature>
<feature type="transmembrane region" description="Helical" evidence="5">
    <location>
        <begin position="78"/>
        <end position="96"/>
    </location>
</feature>
<dbReference type="GO" id="GO:0006874">
    <property type="term" value="P:intracellular calcium ion homeostasis"/>
    <property type="evidence" value="ECO:0007669"/>
    <property type="project" value="TreeGrafter"/>
</dbReference>
<dbReference type="Proteomes" id="UP001302494">
    <property type="component" value="Chromosome"/>
</dbReference>
<evidence type="ECO:0000256" key="5">
    <source>
        <dbReference type="SAM" id="Phobius"/>
    </source>
</evidence>
<proteinExistence type="predicted"/>
<dbReference type="GO" id="GO:0008273">
    <property type="term" value="F:calcium, potassium:sodium antiporter activity"/>
    <property type="evidence" value="ECO:0007669"/>
    <property type="project" value="TreeGrafter"/>
</dbReference>
<dbReference type="PANTHER" id="PTHR10846:SF8">
    <property type="entry name" value="INNER MEMBRANE PROTEIN YRBG"/>
    <property type="match status" value="1"/>
</dbReference>
<feature type="transmembrane region" description="Helical" evidence="5">
    <location>
        <begin position="326"/>
        <end position="344"/>
    </location>
</feature>
<sequence>MLSLESERWSLTLSLALFFLSTAVIGLVGWKLTQLVDRLADRTGIGEALAGAVFLGASTSLPGIVTSMTTAWGGHAEFAVSHALGGIAIQTAFLAIADMTYRHANLEHAAASSANLMNGVLLMSMLSLILLAIVGPEFSLWNVHPVTPCVVGIYLFGLRLVHHSHVEPLWSPKLTPHTKPDEPETGNRHENLPKLLMAFTASAVLIGTAGWVLARSAVSLVTHTGLSETLVGGVFTTMSTSMPELITSLAAVRRGALTLAVGGIIGGNTFDTLLVAFSDFAFQDGSIYHATTNQQVYLIALTMLMNGILLLGLLRREEHGIANIGFESFCILLVYLGGITILFLT</sequence>
<comment type="subcellular location">
    <subcellularLocation>
        <location evidence="1">Membrane</location>
        <topology evidence="1">Multi-pass membrane protein</topology>
    </subcellularLocation>
</comment>
<feature type="domain" description="Sodium/calcium exchanger membrane region" evidence="6">
    <location>
        <begin position="196"/>
        <end position="342"/>
    </location>
</feature>
<evidence type="ECO:0000259" key="6">
    <source>
        <dbReference type="Pfam" id="PF01699"/>
    </source>
</evidence>
<feature type="transmembrane region" description="Helical" evidence="5">
    <location>
        <begin position="195"/>
        <end position="214"/>
    </location>
</feature>
<name>A0AA96GS06_9BACT</name>
<evidence type="ECO:0000256" key="1">
    <source>
        <dbReference type="ARBA" id="ARBA00004141"/>
    </source>
</evidence>
<accession>A0AA96GS06</accession>
<reference evidence="7 8" key="1">
    <citation type="submission" date="2023-01" db="EMBL/GenBank/DDBJ databases">
        <title>Cultivation and genomic characterization of new, ubiquitous marine nitrite-oxidizing bacteria from the Nitrospirales.</title>
        <authorList>
            <person name="Mueller A.J."/>
            <person name="Daebeler A."/>
            <person name="Herbold C.W."/>
            <person name="Kirkegaard R.H."/>
            <person name="Daims H."/>
        </authorList>
    </citation>
    <scope>NUCLEOTIDE SEQUENCE [LARGE SCALE GENOMIC DNA]</scope>
    <source>
        <strain evidence="7 8">DK</strain>
    </source>
</reference>
<protein>
    <submittedName>
        <fullName evidence="7">Sodium:calcium antiporter</fullName>
    </submittedName>
</protein>
<dbReference type="PANTHER" id="PTHR10846">
    <property type="entry name" value="SODIUM/POTASSIUM/CALCIUM EXCHANGER"/>
    <property type="match status" value="1"/>
</dbReference>
<dbReference type="EMBL" id="CP116968">
    <property type="protein sequence ID" value="WNM64233.1"/>
    <property type="molecule type" value="Genomic_DNA"/>
</dbReference>
<dbReference type="AlphaFoldDB" id="A0AA96GS06"/>